<dbReference type="SUPFAM" id="SSF52799">
    <property type="entry name" value="(Phosphotyrosine protein) phosphatases II"/>
    <property type="match status" value="1"/>
</dbReference>
<reference evidence="3 4" key="1">
    <citation type="submission" date="2018-05" db="EMBL/GenBank/DDBJ databases">
        <title>Genomic Encyclopedia of Type Strains, Phase IV (KMG-IV): sequencing the most valuable type-strain genomes for metagenomic binning, comparative biology and taxonomic classification.</title>
        <authorList>
            <person name="Goeker M."/>
        </authorList>
    </citation>
    <scope>NUCLEOTIDE SEQUENCE [LARGE SCALE GENOMIC DNA]</scope>
    <source>
        <strain evidence="3 4">JC118</strain>
    </source>
</reference>
<dbReference type="EMBL" id="QJKH01000004">
    <property type="protein sequence ID" value="PXX80227.1"/>
    <property type="molecule type" value="Genomic_DNA"/>
</dbReference>
<dbReference type="EMBL" id="JALDAW010000013">
    <property type="protein sequence ID" value="MDY5168335.1"/>
    <property type="molecule type" value="Genomic_DNA"/>
</dbReference>
<evidence type="ECO:0000313" key="4">
    <source>
        <dbReference type="Proteomes" id="UP000247612"/>
    </source>
</evidence>
<dbReference type="Pfam" id="PF13350">
    <property type="entry name" value="Y_phosphatase3"/>
    <property type="match status" value="1"/>
</dbReference>
<name>A0A318LF26_9FIRM</name>
<dbReference type="InterPro" id="IPR026893">
    <property type="entry name" value="Tyr/Ser_Pase_IphP-type"/>
</dbReference>
<dbReference type="Proteomes" id="UP000247612">
    <property type="component" value="Unassembled WGS sequence"/>
</dbReference>
<reference evidence="2" key="2">
    <citation type="submission" date="2022-03" db="EMBL/GenBank/DDBJ databases">
        <title>First case of bacteraemia caused by Dielma fastidiosa in a patient hospitalised with diverticulitis.</title>
        <authorList>
            <person name="Forman-Ankjaer B."/>
            <person name="Hvid-Jensen F."/>
            <person name="Kobel C.M."/>
            <person name="Greve T."/>
        </authorList>
    </citation>
    <scope>NUCLEOTIDE SEQUENCE</scope>
    <source>
        <strain evidence="2">AUH_DF_2021</strain>
    </source>
</reference>
<sequence>MNQIRLEKAYNFRDIGGYETNEGLVVKKGLLFRSDELSKLSEADIETIRKLNIKTIIDYRSERERVNNEDKPIPGAKVIYLDPKADVAALASSDNKHLLEQRTDKITAKQAYDMMSSQNREFVLAPSAKASYAQMLQLVLDPANCGIVQHCRGGKDRTGYGIALILLLLGVDQKTVVEDYMLTNVCKHEKNTRSLAEAYEQTHNEDFVLALRYLKEAREEFLLGALDIINNSYGGIEQYAINELNFSRENIQTLKQIYLEEKI</sequence>
<dbReference type="InterPro" id="IPR029021">
    <property type="entry name" value="Prot-tyrosine_phosphatase-like"/>
</dbReference>
<dbReference type="Proteomes" id="UP001276902">
    <property type="component" value="Unassembled WGS sequence"/>
</dbReference>
<protein>
    <submittedName>
        <fullName evidence="3">Protein tyrosine phosphatase</fullName>
    </submittedName>
    <submittedName>
        <fullName evidence="2">Tyrosine-protein phosphatase</fullName>
    </submittedName>
</protein>
<dbReference type="STRING" id="1034346.GCA_000313565_01725"/>
<dbReference type="PANTHER" id="PTHR31126:SF1">
    <property type="entry name" value="TYROSINE SPECIFIC PROTEIN PHOSPHATASES DOMAIN-CONTAINING PROTEIN"/>
    <property type="match status" value="1"/>
</dbReference>
<organism evidence="3 4">
    <name type="scientific">Dielma fastidiosa</name>
    <dbReference type="NCBI Taxonomy" id="1034346"/>
    <lineage>
        <taxon>Bacteria</taxon>
        <taxon>Bacillati</taxon>
        <taxon>Bacillota</taxon>
        <taxon>Erysipelotrichia</taxon>
        <taxon>Erysipelotrichales</taxon>
        <taxon>Erysipelotrichaceae</taxon>
        <taxon>Dielma</taxon>
    </lineage>
</organism>
<comment type="caution">
    <text evidence="3">The sequence shown here is derived from an EMBL/GenBank/DDBJ whole genome shotgun (WGS) entry which is preliminary data.</text>
</comment>
<keyword evidence="4" id="KW-1185">Reference proteome</keyword>
<dbReference type="PANTHER" id="PTHR31126">
    <property type="entry name" value="TYROSINE-PROTEIN PHOSPHATASE"/>
    <property type="match status" value="1"/>
</dbReference>
<dbReference type="GO" id="GO:0004721">
    <property type="term" value="F:phosphoprotein phosphatase activity"/>
    <property type="evidence" value="ECO:0007669"/>
    <property type="project" value="InterPro"/>
</dbReference>
<evidence type="ECO:0000313" key="3">
    <source>
        <dbReference type="EMBL" id="PXX80227.1"/>
    </source>
</evidence>
<dbReference type="RefSeq" id="WP_022938030.1">
    <property type="nucleotide sequence ID" value="NZ_BAABZA010000006.1"/>
</dbReference>
<evidence type="ECO:0000256" key="1">
    <source>
        <dbReference type="ARBA" id="ARBA00009580"/>
    </source>
</evidence>
<evidence type="ECO:0000313" key="2">
    <source>
        <dbReference type="EMBL" id="MDY5168335.1"/>
    </source>
</evidence>
<dbReference type="Gene3D" id="3.90.190.10">
    <property type="entry name" value="Protein tyrosine phosphatase superfamily"/>
    <property type="match status" value="1"/>
</dbReference>
<proteinExistence type="inferred from homology"/>
<gene>
    <name evidence="3" type="ORF">DES51_104234</name>
    <name evidence="2" type="ORF">MQE39_09430</name>
</gene>
<dbReference type="AlphaFoldDB" id="A0A318LF26"/>
<accession>A0A318LF26</accession>
<comment type="similarity">
    <text evidence="1">Belongs to the protein-tyrosine phosphatase family.</text>
</comment>